<dbReference type="Pfam" id="PF13639">
    <property type="entry name" value="zf-RING_2"/>
    <property type="match status" value="1"/>
</dbReference>
<dbReference type="AlphaFoldDB" id="A0A507D0U3"/>
<name>A0A507D0U3_9FUNG</name>
<evidence type="ECO:0000256" key="6">
    <source>
        <dbReference type="SAM" id="SignalP"/>
    </source>
</evidence>
<feature type="signal peptide" evidence="6">
    <location>
        <begin position="1"/>
        <end position="33"/>
    </location>
</feature>
<dbReference type="InterPro" id="IPR001841">
    <property type="entry name" value="Znf_RING"/>
</dbReference>
<feature type="compositionally biased region" description="Polar residues" evidence="5">
    <location>
        <begin position="81"/>
        <end position="96"/>
    </location>
</feature>
<evidence type="ECO:0000256" key="4">
    <source>
        <dbReference type="PROSITE-ProRule" id="PRU00175"/>
    </source>
</evidence>
<dbReference type="SMART" id="SM00184">
    <property type="entry name" value="RING"/>
    <property type="match status" value="1"/>
</dbReference>
<evidence type="ECO:0000313" key="9">
    <source>
        <dbReference type="Proteomes" id="UP000320475"/>
    </source>
</evidence>
<dbReference type="PANTHER" id="PTHR14155">
    <property type="entry name" value="RING FINGER DOMAIN-CONTAINING"/>
    <property type="match status" value="1"/>
</dbReference>
<sequence length="573" mass="65216">MKIATLFNMQTTRWATIPLLLVLMLPHLHQTSAVGNLRGHSDPDIRYSRNRQSHDQTSYRNRDHSRPPTSSVEHVSRFQDNEQSPSSSTWNGQLTDVSGGYHQLDENSLDRQWQDDMFMDHSRPSASSMDQVSGFPDNDESPSSSPWDPPSTDFSGGYYQPDEDSPDRQWQDQVSGVPDNNQGPSSSTWNAQVAVFPGEYHQPDELTLAVSQLSLEGADPDLTSDSSSDTGAPQWPVSTVEYQSFDREVFGRFLIDLGDGIKQMLASVNKEKQQIKDLSRVHSVASDVFHLICKYDPVQYGEDEEFQSIKADLEFEMNGMGCNFDEDYGTCEDIITLLEEMIFLRSIFIRRLGGSFSGSAEGDSSSNTRAAQFPATTDVCQSFERKNVRALFRAAVYMFRQLLPRPPLEDTPENHADLELIRRLAFDLLRLVEERDPILYRETEEFRTGKNELNGLSEGFGLEYIQDHKTCGEIIKLFKWIGVRRKAFENWTLNEIGKMLQPSAAADPGTCTICLTDFEPGENVSRLPCKHAYHPECIHKWLKEKVHCILCQDNLWAIFPAKCELRFKRVWQP</sequence>
<evidence type="ECO:0000256" key="3">
    <source>
        <dbReference type="ARBA" id="ARBA00022833"/>
    </source>
</evidence>
<evidence type="ECO:0000256" key="1">
    <source>
        <dbReference type="ARBA" id="ARBA00022723"/>
    </source>
</evidence>
<feature type="chain" id="PRO_5021372525" description="RING-type domain-containing protein" evidence="6">
    <location>
        <begin position="34"/>
        <end position="573"/>
    </location>
</feature>
<protein>
    <recommendedName>
        <fullName evidence="7">RING-type domain-containing protein</fullName>
    </recommendedName>
</protein>
<dbReference type="PROSITE" id="PS50089">
    <property type="entry name" value="ZF_RING_2"/>
    <property type="match status" value="1"/>
</dbReference>
<dbReference type="InterPro" id="IPR053238">
    <property type="entry name" value="RING-H2_zinc_finger"/>
</dbReference>
<keyword evidence="3" id="KW-0862">Zinc</keyword>
<dbReference type="GO" id="GO:0008270">
    <property type="term" value="F:zinc ion binding"/>
    <property type="evidence" value="ECO:0007669"/>
    <property type="project" value="UniProtKB-KW"/>
</dbReference>
<proteinExistence type="predicted"/>
<feature type="region of interest" description="Disordered" evidence="5">
    <location>
        <begin position="34"/>
        <end position="102"/>
    </location>
</feature>
<feature type="compositionally biased region" description="Polar residues" evidence="5">
    <location>
        <begin position="171"/>
        <end position="189"/>
    </location>
</feature>
<evidence type="ECO:0000256" key="2">
    <source>
        <dbReference type="ARBA" id="ARBA00022771"/>
    </source>
</evidence>
<dbReference type="Proteomes" id="UP000320475">
    <property type="component" value="Unassembled WGS sequence"/>
</dbReference>
<accession>A0A507D0U3</accession>
<feature type="compositionally biased region" description="Low complexity" evidence="5">
    <location>
        <begin position="141"/>
        <end position="155"/>
    </location>
</feature>
<dbReference type="Gene3D" id="3.30.40.10">
    <property type="entry name" value="Zinc/RING finger domain, C3HC4 (zinc finger)"/>
    <property type="match status" value="1"/>
</dbReference>
<reference evidence="8 9" key="1">
    <citation type="journal article" date="2019" name="Sci. Rep.">
        <title>Comparative genomics of chytrid fungi reveal insights into the obligate biotrophic and pathogenic lifestyle of Synchytrium endobioticum.</title>
        <authorList>
            <person name="van de Vossenberg B.T.L.H."/>
            <person name="Warris S."/>
            <person name="Nguyen H.D.T."/>
            <person name="van Gent-Pelzer M.P.E."/>
            <person name="Joly D.L."/>
            <person name="van de Geest H.C."/>
            <person name="Bonants P.J.M."/>
            <person name="Smith D.S."/>
            <person name="Levesque C.A."/>
            <person name="van der Lee T.A.J."/>
        </authorList>
    </citation>
    <scope>NUCLEOTIDE SEQUENCE [LARGE SCALE GENOMIC DNA]</scope>
    <source>
        <strain evidence="8 9">LEV6574</strain>
    </source>
</reference>
<evidence type="ECO:0000256" key="5">
    <source>
        <dbReference type="SAM" id="MobiDB-lite"/>
    </source>
</evidence>
<evidence type="ECO:0000259" key="7">
    <source>
        <dbReference type="PROSITE" id="PS50089"/>
    </source>
</evidence>
<comment type="caution">
    <text evidence="8">The sequence shown here is derived from an EMBL/GenBank/DDBJ whole genome shotgun (WGS) entry which is preliminary data.</text>
</comment>
<feature type="domain" description="RING-type" evidence="7">
    <location>
        <begin position="511"/>
        <end position="552"/>
    </location>
</feature>
<dbReference type="InterPro" id="IPR013083">
    <property type="entry name" value="Znf_RING/FYVE/PHD"/>
</dbReference>
<dbReference type="SUPFAM" id="SSF57850">
    <property type="entry name" value="RING/U-box"/>
    <property type="match status" value="1"/>
</dbReference>
<feature type="region of interest" description="Disordered" evidence="5">
    <location>
        <begin position="119"/>
        <end position="189"/>
    </location>
</feature>
<dbReference type="VEuPathDB" id="FungiDB:SeMB42_g07614"/>
<keyword evidence="6" id="KW-0732">Signal</keyword>
<dbReference type="PANTHER" id="PTHR14155:SF627">
    <property type="entry name" value="OS06G0192800 PROTEIN"/>
    <property type="match status" value="1"/>
</dbReference>
<organism evidence="8 9">
    <name type="scientific">Synchytrium endobioticum</name>
    <dbReference type="NCBI Taxonomy" id="286115"/>
    <lineage>
        <taxon>Eukaryota</taxon>
        <taxon>Fungi</taxon>
        <taxon>Fungi incertae sedis</taxon>
        <taxon>Chytridiomycota</taxon>
        <taxon>Chytridiomycota incertae sedis</taxon>
        <taxon>Chytridiomycetes</taxon>
        <taxon>Synchytriales</taxon>
        <taxon>Synchytriaceae</taxon>
        <taxon>Synchytrium</taxon>
    </lineage>
</organism>
<gene>
    <name evidence="8" type="ORF">SeLEV6574_g04224</name>
</gene>
<dbReference type="OrthoDB" id="8062037at2759"/>
<dbReference type="EMBL" id="QEAM01000163">
    <property type="protein sequence ID" value="TPX44898.1"/>
    <property type="molecule type" value="Genomic_DNA"/>
</dbReference>
<evidence type="ECO:0000313" key="8">
    <source>
        <dbReference type="EMBL" id="TPX44898.1"/>
    </source>
</evidence>
<keyword evidence="1" id="KW-0479">Metal-binding</keyword>
<keyword evidence="2 4" id="KW-0863">Zinc-finger</keyword>